<dbReference type="GO" id="GO:0003676">
    <property type="term" value="F:nucleic acid binding"/>
    <property type="evidence" value="ECO:0007669"/>
    <property type="project" value="InterPro"/>
</dbReference>
<dbReference type="AlphaFoldDB" id="A0A4Y2FHU0"/>
<comment type="caution">
    <text evidence="1">The sequence shown here is derived from an EMBL/GenBank/DDBJ whole genome shotgun (WGS) entry which is preliminary data.</text>
</comment>
<evidence type="ECO:0000313" key="1">
    <source>
        <dbReference type="EMBL" id="GBM41140.1"/>
    </source>
</evidence>
<dbReference type="PANTHER" id="PTHR46060">
    <property type="entry name" value="MARINER MOS1 TRANSPOSASE-LIKE PROTEIN"/>
    <property type="match status" value="1"/>
</dbReference>
<dbReference type="InterPro" id="IPR036397">
    <property type="entry name" value="RNaseH_sf"/>
</dbReference>
<dbReference type="InterPro" id="IPR052709">
    <property type="entry name" value="Transposase-MT_Hybrid"/>
</dbReference>
<dbReference type="PANTHER" id="PTHR46060:SF1">
    <property type="entry name" value="MARINER MOS1 TRANSPOSASE-LIKE PROTEIN"/>
    <property type="match status" value="1"/>
</dbReference>
<dbReference type="Gene3D" id="3.30.420.10">
    <property type="entry name" value="Ribonuclease H-like superfamily/Ribonuclease H"/>
    <property type="match status" value="1"/>
</dbReference>
<protein>
    <recommendedName>
        <fullName evidence="3">Histone-lysine N-methyltransferase SETMAR</fullName>
    </recommendedName>
</protein>
<name>A0A4Y2FHU0_ARAVE</name>
<keyword evidence="2" id="KW-1185">Reference proteome</keyword>
<dbReference type="Proteomes" id="UP000499080">
    <property type="component" value="Unassembled WGS sequence"/>
</dbReference>
<evidence type="ECO:0008006" key="3">
    <source>
        <dbReference type="Google" id="ProtNLM"/>
    </source>
</evidence>
<dbReference type="OrthoDB" id="6432034at2759"/>
<dbReference type="EMBL" id="BGPR01000953">
    <property type="protein sequence ID" value="GBM41140.1"/>
    <property type="molecule type" value="Genomic_DNA"/>
</dbReference>
<sequence>MGASLHPRNEASINGMETHKTQVLLRSFGWEVWQHPPYSPDLAPCDFHVFGKLKEHLGGRQFSNDDQVQTAVLHAGSRTKELFSITRASNDQCNVPTNACSDWEIM</sequence>
<accession>A0A4Y2FHU0</accession>
<organism evidence="1 2">
    <name type="scientific">Araneus ventricosus</name>
    <name type="common">Orbweaver spider</name>
    <name type="synonym">Epeira ventricosa</name>
    <dbReference type="NCBI Taxonomy" id="182803"/>
    <lineage>
        <taxon>Eukaryota</taxon>
        <taxon>Metazoa</taxon>
        <taxon>Ecdysozoa</taxon>
        <taxon>Arthropoda</taxon>
        <taxon>Chelicerata</taxon>
        <taxon>Arachnida</taxon>
        <taxon>Araneae</taxon>
        <taxon>Araneomorphae</taxon>
        <taxon>Entelegynae</taxon>
        <taxon>Araneoidea</taxon>
        <taxon>Araneidae</taxon>
        <taxon>Araneus</taxon>
    </lineage>
</organism>
<reference evidence="1 2" key="1">
    <citation type="journal article" date="2019" name="Sci. Rep.">
        <title>Orb-weaving spider Araneus ventricosus genome elucidates the spidroin gene catalogue.</title>
        <authorList>
            <person name="Kono N."/>
            <person name="Nakamura H."/>
            <person name="Ohtoshi R."/>
            <person name="Moran D.A.P."/>
            <person name="Shinohara A."/>
            <person name="Yoshida Y."/>
            <person name="Fujiwara M."/>
            <person name="Mori M."/>
            <person name="Tomita M."/>
            <person name="Arakawa K."/>
        </authorList>
    </citation>
    <scope>NUCLEOTIDE SEQUENCE [LARGE SCALE GENOMIC DNA]</scope>
</reference>
<gene>
    <name evidence="1" type="ORF">AVEN_21086_1</name>
</gene>
<evidence type="ECO:0000313" key="2">
    <source>
        <dbReference type="Proteomes" id="UP000499080"/>
    </source>
</evidence>
<proteinExistence type="predicted"/>